<organism evidence="2 3">
    <name type="scientific">Zymoseptoria tritici ST99CH_1E4</name>
    <dbReference type="NCBI Taxonomy" id="1276532"/>
    <lineage>
        <taxon>Eukaryota</taxon>
        <taxon>Fungi</taxon>
        <taxon>Dikarya</taxon>
        <taxon>Ascomycota</taxon>
        <taxon>Pezizomycotina</taxon>
        <taxon>Dothideomycetes</taxon>
        <taxon>Dothideomycetidae</taxon>
        <taxon>Mycosphaerellales</taxon>
        <taxon>Mycosphaerellaceae</taxon>
        <taxon>Zymoseptoria</taxon>
    </lineage>
</organism>
<gene>
    <name evidence="2" type="ORF">ZT1E4_G6822</name>
</gene>
<name>A0A2H1GJX2_ZYMTR</name>
<reference evidence="3" key="1">
    <citation type="submission" date="2017-05" db="EMBL/GenBank/DDBJ databases">
        <authorList>
            <person name="Song R."/>
            <person name="Chenine A.L."/>
            <person name="Ruprecht R.M."/>
        </authorList>
    </citation>
    <scope>NUCLEOTIDE SEQUENCE [LARGE SCALE GENOMIC DNA]</scope>
</reference>
<sequence length="150" mass="16453">MGEGQARDVGGMRQRVEGESGGRDGGSLVLHVLFGGRNGTTEMEREERGSWTTVLTSSPRQGRTKARPADDKQPALHCRRLFHLLHLLHAFLPTSPRSPIRAGTHRAQANQRALLVVAQLCDRRAVTTSPPRSTYSAILHRSAIHAILHA</sequence>
<dbReference type="Proteomes" id="UP000245764">
    <property type="component" value="Chromosome 6"/>
</dbReference>
<evidence type="ECO:0000313" key="2">
    <source>
        <dbReference type="EMBL" id="SMR53862.1"/>
    </source>
</evidence>
<dbReference type="EMBL" id="LT854258">
    <property type="protein sequence ID" value="SMR53862.1"/>
    <property type="molecule type" value="Genomic_DNA"/>
</dbReference>
<feature type="region of interest" description="Disordered" evidence="1">
    <location>
        <begin position="41"/>
        <end position="73"/>
    </location>
</feature>
<feature type="compositionally biased region" description="Polar residues" evidence="1">
    <location>
        <begin position="50"/>
        <end position="61"/>
    </location>
</feature>
<accession>A0A2H1GJX2</accession>
<evidence type="ECO:0000313" key="3">
    <source>
        <dbReference type="Proteomes" id="UP000245764"/>
    </source>
</evidence>
<dbReference type="AlphaFoldDB" id="A0A2H1GJX2"/>
<evidence type="ECO:0000256" key="1">
    <source>
        <dbReference type="SAM" id="MobiDB-lite"/>
    </source>
</evidence>
<protein>
    <submittedName>
        <fullName evidence="2">Uncharacterized protein</fullName>
    </submittedName>
</protein>
<feature type="region of interest" description="Disordered" evidence="1">
    <location>
        <begin position="1"/>
        <end position="29"/>
    </location>
</feature>
<proteinExistence type="predicted"/>